<reference evidence="1 2" key="1">
    <citation type="journal article" date="2018" name="Front. Microbiol.">
        <title>Adaptation of the Freshwater Bloom-Forming Cyanobacterium Microcystis aeruginosa to Brackish Water Is Driven by Recent Horizontal Transfer of Sucrose Genes.</title>
        <authorList>
            <person name="Tanabe Y."/>
            <person name="Hodoki Y."/>
            <person name="Sano T."/>
            <person name="Tada K."/>
            <person name="Watanabe M.M."/>
        </authorList>
    </citation>
    <scope>NUCLEOTIDE SEQUENCE [LARGE SCALE GENOMIC DNA]</scope>
    <source>
        <strain evidence="1 2">Sj</strain>
    </source>
</reference>
<dbReference type="AlphaFoldDB" id="A0A2Z6V2L6"/>
<dbReference type="EMBL" id="BDSG01000145">
    <property type="protein sequence ID" value="GBL12348.1"/>
    <property type="molecule type" value="Genomic_DNA"/>
</dbReference>
<dbReference type="RefSeq" id="WP_110580478.1">
    <property type="nucleotide sequence ID" value="NZ_BDSG01000145.1"/>
</dbReference>
<evidence type="ECO:0000313" key="1">
    <source>
        <dbReference type="EMBL" id="GBL12348.1"/>
    </source>
</evidence>
<name>A0A2Z6V2L6_MICAE</name>
<organism evidence="1 2">
    <name type="scientific">Microcystis aeruginosa Sj</name>
    <dbReference type="NCBI Taxonomy" id="1979544"/>
    <lineage>
        <taxon>Bacteria</taxon>
        <taxon>Bacillati</taxon>
        <taxon>Cyanobacteriota</taxon>
        <taxon>Cyanophyceae</taxon>
        <taxon>Oscillatoriophycideae</taxon>
        <taxon>Chroococcales</taxon>
        <taxon>Microcystaceae</taxon>
        <taxon>Microcystis</taxon>
    </lineage>
</organism>
<protein>
    <submittedName>
        <fullName evidence="1">Uncharacterized protein</fullName>
    </submittedName>
</protein>
<proteinExistence type="predicted"/>
<sequence length="112" mass="12989">MTTKQEYYQIFRSAKKPTDPDTLAVLTYFGNDDKYFFLNSVDGRSFLGQAAHFMRELCLENDGDLTLILAKTQETLEPLCPPNLCDFDKVDWVYIGLNFLWGELFDEVNDWG</sequence>
<comment type="caution">
    <text evidence="1">The sequence shown here is derived from an EMBL/GenBank/DDBJ whole genome shotgun (WGS) entry which is preliminary data.</text>
</comment>
<accession>A0A2Z6V2L6</accession>
<gene>
    <name evidence="1" type="ORF">MSj_03864</name>
</gene>
<dbReference type="Proteomes" id="UP000248272">
    <property type="component" value="Unassembled WGS sequence"/>
</dbReference>
<evidence type="ECO:0000313" key="2">
    <source>
        <dbReference type="Proteomes" id="UP000248272"/>
    </source>
</evidence>